<dbReference type="SUPFAM" id="SSF81301">
    <property type="entry name" value="Nucleotidyltransferase"/>
    <property type="match status" value="1"/>
</dbReference>
<keyword evidence="3" id="KW-1185">Reference proteome</keyword>
<organism evidence="2 3">
    <name type="scientific">Bonamia ostreae</name>
    <dbReference type="NCBI Taxonomy" id="126728"/>
    <lineage>
        <taxon>Eukaryota</taxon>
        <taxon>Sar</taxon>
        <taxon>Rhizaria</taxon>
        <taxon>Endomyxa</taxon>
        <taxon>Ascetosporea</taxon>
        <taxon>Haplosporida</taxon>
        <taxon>Bonamia</taxon>
    </lineage>
</organism>
<dbReference type="GO" id="GO:1990817">
    <property type="term" value="F:poly(A) RNA polymerase activity"/>
    <property type="evidence" value="ECO:0007669"/>
    <property type="project" value="UniProtKB-EC"/>
</dbReference>
<dbReference type="PANTHER" id="PTHR23092">
    <property type="entry name" value="POLY(A) RNA POLYMERASE"/>
    <property type="match status" value="1"/>
</dbReference>
<comment type="caution">
    <text evidence="2">The sequence shown here is derived from an EMBL/GenBank/DDBJ whole genome shotgun (WGS) entry which is preliminary data.</text>
</comment>
<dbReference type="InterPro" id="IPR045862">
    <property type="entry name" value="Trf4-like"/>
</dbReference>
<dbReference type="InterPro" id="IPR043519">
    <property type="entry name" value="NT_sf"/>
</dbReference>
<feature type="domain" description="Poly(A) RNA polymerase mitochondrial-like central palm" evidence="1">
    <location>
        <begin position="50"/>
        <end position="144"/>
    </location>
</feature>
<keyword evidence="2" id="KW-0548">Nucleotidyltransferase</keyword>
<evidence type="ECO:0000259" key="1">
    <source>
        <dbReference type="Pfam" id="PF22600"/>
    </source>
</evidence>
<reference evidence="2 3" key="1">
    <citation type="journal article" date="2024" name="BMC Biol.">
        <title>Comparative genomics of Ascetosporea gives new insight into the evolutionary basis for animal parasitism in Rhizaria.</title>
        <authorList>
            <person name="Hiltunen Thoren M."/>
            <person name="Onut-Brannstrom I."/>
            <person name="Alfjorden A."/>
            <person name="Peckova H."/>
            <person name="Swords F."/>
            <person name="Hooper C."/>
            <person name="Holzer A.S."/>
            <person name="Bass D."/>
            <person name="Burki F."/>
        </authorList>
    </citation>
    <scope>NUCLEOTIDE SEQUENCE [LARGE SCALE GENOMIC DNA]</scope>
    <source>
        <strain evidence="2">20-A016</strain>
    </source>
</reference>
<evidence type="ECO:0000313" key="2">
    <source>
        <dbReference type="EMBL" id="MES1921320.1"/>
    </source>
</evidence>
<dbReference type="Gene3D" id="3.30.460.10">
    <property type="entry name" value="Beta Polymerase, domain 2"/>
    <property type="match status" value="1"/>
</dbReference>
<keyword evidence="2" id="KW-0808">Transferase</keyword>
<name>A0ABV2ANT4_9EUKA</name>
<dbReference type="Proteomes" id="UP001439008">
    <property type="component" value="Unassembled WGS sequence"/>
</dbReference>
<dbReference type="EMBL" id="JBDODL010001241">
    <property type="protein sequence ID" value="MES1921320.1"/>
    <property type="molecule type" value="Genomic_DNA"/>
</dbReference>
<sequence>MAQNFIAYDKNSENESDARDEKIASNSVAKKMAPWAENKNYPQKSFVLRLHEELIDFYNYMHATKEEHAIRVNVIERIRQLSKEIWPKSETHPYGSFTTDLYLPFSDIDVVILNVGVDPVNVLAEELKDRDLVSHIETITSARVGKSLK</sequence>
<protein>
    <submittedName>
        <fullName evidence="2">Poly(A) polymerase</fullName>
        <ecNumber evidence="2">2.7.7.19</ecNumber>
    </submittedName>
</protein>
<dbReference type="CDD" id="cd05402">
    <property type="entry name" value="NT_PAP_TUTase"/>
    <property type="match status" value="1"/>
</dbReference>
<evidence type="ECO:0000313" key="3">
    <source>
        <dbReference type="Proteomes" id="UP001439008"/>
    </source>
</evidence>
<proteinExistence type="predicted"/>
<dbReference type="InterPro" id="IPR054708">
    <property type="entry name" value="MTPAP-like_central"/>
</dbReference>
<accession>A0ABV2ANT4</accession>
<gene>
    <name evidence="2" type="primary">TRF5</name>
    <name evidence="2" type="ORF">MHBO_002863</name>
</gene>
<dbReference type="PANTHER" id="PTHR23092:SF15">
    <property type="entry name" value="INACTIVE NON-CANONICAL POLY(A) RNA POLYMERASE PROTEIN TRF4-2-RELATED"/>
    <property type="match status" value="1"/>
</dbReference>
<dbReference type="Pfam" id="PF22600">
    <property type="entry name" value="MTPAP-like_central"/>
    <property type="match status" value="1"/>
</dbReference>
<dbReference type="EC" id="2.7.7.19" evidence="2"/>